<name>A0ACC0F5P0_9ERIC</name>
<organism evidence="1 2">
    <name type="scientific">Camellia lanceoleosa</name>
    <dbReference type="NCBI Taxonomy" id="1840588"/>
    <lineage>
        <taxon>Eukaryota</taxon>
        <taxon>Viridiplantae</taxon>
        <taxon>Streptophyta</taxon>
        <taxon>Embryophyta</taxon>
        <taxon>Tracheophyta</taxon>
        <taxon>Spermatophyta</taxon>
        <taxon>Magnoliopsida</taxon>
        <taxon>eudicotyledons</taxon>
        <taxon>Gunneridae</taxon>
        <taxon>Pentapetalae</taxon>
        <taxon>asterids</taxon>
        <taxon>Ericales</taxon>
        <taxon>Theaceae</taxon>
        <taxon>Camellia</taxon>
    </lineage>
</organism>
<gene>
    <name evidence="1" type="ORF">LOK49_LG15G00948</name>
</gene>
<proteinExistence type="predicted"/>
<evidence type="ECO:0000313" key="2">
    <source>
        <dbReference type="Proteomes" id="UP001060215"/>
    </source>
</evidence>
<protein>
    <submittedName>
        <fullName evidence="1">Glycine oxidase</fullName>
    </submittedName>
</protein>
<dbReference type="EMBL" id="CM045768">
    <property type="protein sequence ID" value="KAI7983997.1"/>
    <property type="molecule type" value="Genomic_DNA"/>
</dbReference>
<evidence type="ECO:0000313" key="1">
    <source>
        <dbReference type="EMBL" id="KAI7983997.1"/>
    </source>
</evidence>
<dbReference type="Proteomes" id="UP001060215">
    <property type="component" value="Chromosome 11"/>
</dbReference>
<accession>A0ACC0F5P0</accession>
<keyword evidence="2" id="KW-1185">Reference proteome</keyword>
<sequence length="495" mass="53347">MAAIASNVTPNPIPNTNVVVLSLRKPLSCTFASNSRLFGNKFIGKSLSASIQRKRSDTARFAGLAPINASSSSHSFDVVIVGAGIIGMSIARQFLLESDLSVAVVDAAVPCSGATGAGQGYLWMVHKEPGNDKWELAMRSRKLWEMMAENVQQQGMNPLEILGWKKTGSLLVGKTPKQSAMLKRKVDQLSEAGLRAEFLSSCDLLLEEPALMVGEEGGAAFLPDDCQLDAQCTVAFIEKANRHFASEGRYAEFYHQPATSLLRSGSGEVKAVQTSKNILYSKKAVVIATGCWSGSLMHDLIGDSDIHLDVPVKPRKGHLLVLENLNSIKLNHGLMEVGYVDHEAAALDSSVSASGPVHAQISSISMTATMDAWGNLVLGSSRQFVGFDTEIDESIINCIWERAVEFFPALREFSLRDFRESREVRIGLRPYMPDGMPMIGPVPGLSNLFLAAGHEGEGLSLALGTAEMVANMVLGNPGKVDHAPFALESRSCMLQ</sequence>
<comment type="caution">
    <text evidence="1">The sequence shown here is derived from an EMBL/GenBank/DDBJ whole genome shotgun (WGS) entry which is preliminary data.</text>
</comment>
<reference evidence="1 2" key="1">
    <citation type="journal article" date="2022" name="Plant J.">
        <title>Chromosome-level genome of Camellia lanceoleosa provides a valuable resource for understanding genome evolution and self-incompatibility.</title>
        <authorList>
            <person name="Gong W."/>
            <person name="Xiao S."/>
            <person name="Wang L."/>
            <person name="Liao Z."/>
            <person name="Chang Y."/>
            <person name="Mo W."/>
            <person name="Hu G."/>
            <person name="Li W."/>
            <person name="Zhao G."/>
            <person name="Zhu H."/>
            <person name="Hu X."/>
            <person name="Ji K."/>
            <person name="Xiang X."/>
            <person name="Song Q."/>
            <person name="Yuan D."/>
            <person name="Jin S."/>
            <person name="Zhang L."/>
        </authorList>
    </citation>
    <scope>NUCLEOTIDE SEQUENCE [LARGE SCALE GENOMIC DNA]</scope>
    <source>
        <strain evidence="1">SQ_2022a</strain>
    </source>
</reference>